<evidence type="ECO:0000256" key="4">
    <source>
        <dbReference type="PROSITE-ProRule" id="PRU00335"/>
    </source>
</evidence>
<dbReference type="PANTHER" id="PTHR30055">
    <property type="entry name" value="HTH-TYPE TRANSCRIPTIONAL REGULATOR RUTR"/>
    <property type="match status" value="1"/>
</dbReference>
<dbReference type="EMBL" id="JADKPO010000001">
    <property type="protein sequence ID" value="MBF4766341.1"/>
    <property type="molecule type" value="Genomic_DNA"/>
</dbReference>
<keyword evidence="3" id="KW-0804">Transcription</keyword>
<evidence type="ECO:0000256" key="3">
    <source>
        <dbReference type="ARBA" id="ARBA00023163"/>
    </source>
</evidence>
<dbReference type="PRINTS" id="PR00455">
    <property type="entry name" value="HTHTETR"/>
</dbReference>
<dbReference type="InterPro" id="IPR001647">
    <property type="entry name" value="HTH_TetR"/>
</dbReference>
<dbReference type="SUPFAM" id="SSF48498">
    <property type="entry name" value="Tetracyclin repressor-like, C-terminal domain"/>
    <property type="match status" value="1"/>
</dbReference>
<dbReference type="SUPFAM" id="SSF46689">
    <property type="entry name" value="Homeodomain-like"/>
    <property type="match status" value="1"/>
</dbReference>
<dbReference type="GO" id="GO:0000976">
    <property type="term" value="F:transcription cis-regulatory region binding"/>
    <property type="evidence" value="ECO:0007669"/>
    <property type="project" value="TreeGrafter"/>
</dbReference>
<dbReference type="Proteomes" id="UP000660668">
    <property type="component" value="Unassembled WGS sequence"/>
</dbReference>
<evidence type="ECO:0000256" key="1">
    <source>
        <dbReference type="ARBA" id="ARBA00023015"/>
    </source>
</evidence>
<keyword evidence="7" id="KW-1185">Reference proteome</keyword>
<keyword evidence="2 4" id="KW-0238">DNA-binding</keyword>
<gene>
    <name evidence="6" type="ORF">ISU10_01010</name>
</gene>
<reference evidence="6" key="1">
    <citation type="submission" date="2020-11" db="EMBL/GenBank/DDBJ databases">
        <title>Nocardioides cynanchi sp. nov., isolated from soil of rhizosphere of Cynanchum wilfordii.</title>
        <authorList>
            <person name="Lee J.-S."/>
            <person name="Suh M.K."/>
            <person name="Kim J.-S."/>
        </authorList>
    </citation>
    <scope>NUCLEOTIDE SEQUENCE</scope>
    <source>
        <strain evidence="6">KCTC 19276</strain>
    </source>
</reference>
<dbReference type="GO" id="GO:0003700">
    <property type="term" value="F:DNA-binding transcription factor activity"/>
    <property type="evidence" value="ECO:0007669"/>
    <property type="project" value="TreeGrafter"/>
</dbReference>
<dbReference type="AlphaFoldDB" id="A0A930VKK7"/>
<comment type="caution">
    <text evidence="6">The sequence shown here is derived from an EMBL/GenBank/DDBJ whole genome shotgun (WGS) entry which is preliminary data.</text>
</comment>
<dbReference type="Pfam" id="PF00440">
    <property type="entry name" value="TetR_N"/>
    <property type="match status" value="1"/>
</dbReference>
<evidence type="ECO:0000313" key="6">
    <source>
        <dbReference type="EMBL" id="MBF4766341.1"/>
    </source>
</evidence>
<feature type="domain" description="HTH tetR-type" evidence="5">
    <location>
        <begin position="6"/>
        <end position="65"/>
    </location>
</feature>
<evidence type="ECO:0000313" key="7">
    <source>
        <dbReference type="Proteomes" id="UP000660668"/>
    </source>
</evidence>
<feature type="DNA-binding region" description="H-T-H motif" evidence="4">
    <location>
        <begin position="28"/>
        <end position="47"/>
    </location>
</feature>
<protein>
    <submittedName>
        <fullName evidence="6">TetR/AcrR family transcriptional regulator</fullName>
    </submittedName>
</protein>
<accession>A0A930VKK7</accession>
<dbReference type="InterPro" id="IPR049445">
    <property type="entry name" value="TetR_SbtR-like_C"/>
</dbReference>
<evidence type="ECO:0000259" key="5">
    <source>
        <dbReference type="PROSITE" id="PS50977"/>
    </source>
</evidence>
<dbReference type="InterPro" id="IPR050109">
    <property type="entry name" value="HTH-type_TetR-like_transc_reg"/>
</dbReference>
<dbReference type="PROSITE" id="PS50977">
    <property type="entry name" value="HTH_TETR_2"/>
    <property type="match status" value="1"/>
</dbReference>
<dbReference type="InterPro" id="IPR009057">
    <property type="entry name" value="Homeodomain-like_sf"/>
</dbReference>
<dbReference type="PANTHER" id="PTHR30055:SF234">
    <property type="entry name" value="HTH-TYPE TRANSCRIPTIONAL REGULATOR BETI"/>
    <property type="match status" value="1"/>
</dbReference>
<sequence length="182" mass="19899">MRADAKRNRDRIVEVAREVFRERGYDASLDDIAKRAGVGPGTLYRHFPSRDALLDAVMQAWVDRVTDATDKALVYEGSPREFLVSWFETYVALISLHKGGPAKITSAMGVEDSPIATKTRVLLTQTQRVVDHLRAQGALRDDIDALQLCRLAGGVAVVADQGGLDADATRPLLTVLADGLLR</sequence>
<dbReference type="RefSeq" id="WP_194694479.1">
    <property type="nucleotide sequence ID" value="NZ_JADKPO010000001.1"/>
</dbReference>
<organism evidence="6 7">
    <name type="scientific">Nocardioides agariphilus</name>
    <dbReference type="NCBI Taxonomy" id="433664"/>
    <lineage>
        <taxon>Bacteria</taxon>
        <taxon>Bacillati</taxon>
        <taxon>Actinomycetota</taxon>
        <taxon>Actinomycetes</taxon>
        <taxon>Propionibacteriales</taxon>
        <taxon>Nocardioidaceae</taxon>
        <taxon>Nocardioides</taxon>
    </lineage>
</organism>
<evidence type="ECO:0000256" key="2">
    <source>
        <dbReference type="ARBA" id="ARBA00023125"/>
    </source>
</evidence>
<dbReference type="InterPro" id="IPR036271">
    <property type="entry name" value="Tet_transcr_reg_TetR-rel_C_sf"/>
</dbReference>
<keyword evidence="1" id="KW-0805">Transcription regulation</keyword>
<name>A0A930VKK7_9ACTN</name>
<proteinExistence type="predicted"/>
<dbReference type="Gene3D" id="1.10.357.10">
    <property type="entry name" value="Tetracycline Repressor, domain 2"/>
    <property type="match status" value="1"/>
</dbReference>
<dbReference type="Pfam" id="PF21597">
    <property type="entry name" value="TetR_C_43"/>
    <property type="match status" value="1"/>
</dbReference>